<accession>A0A1E3QCB4</accession>
<dbReference type="Pfam" id="PF25573">
    <property type="entry name" value="TPR_PSMD3_N"/>
    <property type="match status" value="1"/>
</dbReference>
<protein>
    <recommendedName>
        <fullName evidence="4">PCI domain-containing protein</fullName>
    </recommendedName>
</protein>
<feature type="compositionally biased region" description="Basic and acidic residues" evidence="3">
    <location>
        <begin position="474"/>
        <end position="484"/>
    </location>
</feature>
<feature type="compositionally biased region" description="Basic and acidic residues" evidence="3">
    <location>
        <begin position="7"/>
        <end position="28"/>
    </location>
</feature>
<dbReference type="GO" id="GO:0030234">
    <property type="term" value="F:enzyme regulator activity"/>
    <property type="evidence" value="ECO:0007669"/>
    <property type="project" value="InterPro"/>
</dbReference>
<dbReference type="STRING" id="675824.A0A1E3QCB4"/>
<dbReference type="Proteomes" id="UP000094385">
    <property type="component" value="Unassembled WGS sequence"/>
</dbReference>
<dbReference type="PROSITE" id="PS50250">
    <property type="entry name" value="PCI"/>
    <property type="match status" value="1"/>
</dbReference>
<dbReference type="Pfam" id="PF08375">
    <property type="entry name" value="Rpn3_C"/>
    <property type="match status" value="1"/>
</dbReference>
<keyword evidence="2" id="KW-0647">Proteasome</keyword>
<dbReference type="AlphaFoldDB" id="A0A1E3QCB4"/>
<evidence type="ECO:0000313" key="6">
    <source>
        <dbReference type="Proteomes" id="UP000094385"/>
    </source>
</evidence>
<dbReference type="InterPro" id="IPR036390">
    <property type="entry name" value="WH_DNA-bd_sf"/>
</dbReference>
<evidence type="ECO:0000256" key="3">
    <source>
        <dbReference type="SAM" id="MobiDB-lite"/>
    </source>
</evidence>
<dbReference type="EMBL" id="KV454292">
    <property type="protein sequence ID" value="ODQ74647.1"/>
    <property type="molecule type" value="Genomic_DNA"/>
</dbReference>
<dbReference type="OrthoDB" id="1713558at2759"/>
<dbReference type="SMART" id="SM00753">
    <property type="entry name" value="PAM"/>
    <property type="match status" value="1"/>
</dbReference>
<dbReference type="SMART" id="SM00088">
    <property type="entry name" value="PINT"/>
    <property type="match status" value="1"/>
</dbReference>
<dbReference type="PANTHER" id="PTHR10758">
    <property type="entry name" value="26S PROTEASOME NON-ATPASE REGULATORY SUBUNIT 3/COP9 SIGNALOSOME COMPLEX SUBUNIT 3"/>
    <property type="match status" value="1"/>
</dbReference>
<dbReference type="GO" id="GO:0008541">
    <property type="term" value="C:proteasome regulatory particle, lid subcomplex"/>
    <property type="evidence" value="ECO:0007669"/>
    <property type="project" value="EnsemblFungi"/>
</dbReference>
<keyword evidence="6" id="KW-1185">Reference proteome</keyword>
<dbReference type="InterPro" id="IPR050756">
    <property type="entry name" value="CSN3"/>
</dbReference>
<dbReference type="GO" id="GO:0042176">
    <property type="term" value="P:regulation of protein catabolic process"/>
    <property type="evidence" value="ECO:0007669"/>
    <property type="project" value="InterPro"/>
</dbReference>
<feature type="region of interest" description="Disordered" evidence="3">
    <location>
        <begin position="1"/>
        <end position="28"/>
    </location>
</feature>
<dbReference type="SUPFAM" id="SSF46785">
    <property type="entry name" value="Winged helix' DNA-binding domain"/>
    <property type="match status" value="1"/>
</dbReference>
<dbReference type="InterPro" id="IPR013586">
    <property type="entry name" value="PSMD3_C"/>
</dbReference>
<name>A0A1E3QCB4_LIPST</name>
<reference evidence="5 6" key="1">
    <citation type="journal article" date="2016" name="Proc. Natl. Acad. Sci. U.S.A.">
        <title>Comparative genomics of biotechnologically important yeasts.</title>
        <authorList>
            <person name="Riley R."/>
            <person name="Haridas S."/>
            <person name="Wolfe K.H."/>
            <person name="Lopes M.R."/>
            <person name="Hittinger C.T."/>
            <person name="Goeker M."/>
            <person name="Salamov A.A."/>
            <person name="Wisecaver J.H."/>
            <person name="Long T.M."/>
            <person name="Calvey C.H."/>
            <person name="Aerts A.L."/>
            <person name="Barry K.W."/>
            <person name="Choi C."/>
            <person name="Clum A."/>
            <person name="Coughlan A.Y."/>
            <person name="Deshpande S."/>
            <person name="Douglass A.P."/>
            <person name="Hanson S.J."/>
            <person name="Klenk H.-P."/>
            <person name="LaButti K.M."/>
            <person name="Lapidus A."/>
            <person name="Lindquist E.A."/>
            <person name="Lipzen A.M."/>
            <person name="Meier-Kolthoff J.P."/>
            <person name="Ohm R.A."/>
            <person name="Otillar R.P."/>
            <person name="Pangilinan J.L."/>
            <person name="Peng Y."/>
            <person name="Rokas A."/>
            <person name="Rosa C.A."/>
            <person name="Scheuner C."/>
            <person name="Sibirny A.A."/>
            <person name="Slot J.C."/>
            <person name="Stielow J.B."/>
            <person name="Sun H."/>
            <person name="Kurtzman C.P."/>
            <person name="Blackwell M."/>
            <person name="Grigoriev I.V."/>
            <person name="Jeffries T.W."/>
        </authorList>
    </citation>
    <scope>NUCLEOTIDE SEQUENCE [LARGE SCALE GENOMIC DNA]</scope>
    <source>
        <strain evidence="5 6">NRRL Y-11557</strain>
    </source>
</reference>
<evidence type="ECO:0000313" key="5">
    <source>
        <dbReference type="EMBL" id="ODQ74647.1"/>
    </source>
</evidence>
<evidence type="ECO:0000256" key="2">
    <source>
        <dbReference type="ARBA" id="ARBA00022942"/>
    </source>
</evidence>
<proteinExistence type="inferred from homology"/>
<evidence type="ECO:0000259" key="4">
    <source>
        <dbReference type="PROSITE" id="PS50250"/>
    </source>
</evidence>
<dbReference type="InterPro" id="IPR057985">
    <property type="entry name" value="TPR_PSMD3_N"/>
</dbReference>
<feature type="compositionally biased region" description="Acidic residues" evidence="3">
    <location>
        <begin position="488"/>
        <end position="502"/>
    </location>
</feature>
<comment type="similarity">
    <text evidence="1">Belongs to the proteasome subunit S3 family.</text>
</comment>
<dbReference type="InterPro" id="IPR000717">
    <property type="entry name" value="PCI_dom"/>
</dbReference>
<evidence type="ECO:0000256" key="1">
    <source>
        <dbReference type="ARBA" id="ARBA00007912"/>
    </source>
</evidence>
<organism evidence="5 6">
    <name type="scientific">Lipomyces starkeyi NRRL Y-11557</name>
    <dbReference type="NCBI Taxonomy" id="675824"/>
    <lineage>
        <taxon>Eukaryota</taxon>
        <taxon>Fungi</taxon>
        <taxon>Dikarya</taxon>
        <taxon>Ascomycota</taxon>
        <taxon>Saccharomycotina</taxon>
        <taxon>Lipomycetes</taxon>
        <taxon>Lipomycetales</taxon>
        <taxon>Lipomycetaceae</taxon>
        <taxon>Lipomyces</taxon>
    </lineage>
</organism>
<dbReference type="GO" id="GO:0043161">
    <property type="term" value="P:proteasome-mediated ubiquitin-dependent protein catabolic process"/>
    <property type="evidence" value="ECO:0007669"/>
    <property type="project" value="EnsemblFungi"/>
</dbReference>
<gene>
    <name evidence="5" type="ORF">LIPSTDRAFT_70333</name>
</gene>
<dbReference type="PANTHER" id="PTHR10758:SF2">
    <property type="entry name" value="26S PROTEASOME NON-ATPASE REGULATORY SUBUNIT 3"/>
    <property type="match status" value="1"/>
</dbReference>
<sequence>MPAPETQEPKVDIKDEKMTDAETVQKPKSPEEITALVLNDIKQNFGFLDKAAVNFEPRFSMRVLRGLGNLRRRLTPDILVSTVDAAYPSPSHKSAALILKYLGKEASTMEIDESLSGSSTPVVLPEIDIYVLVLLQVYLLDQGDLVKLNSFNDEAITILRGYNRRTLDALAAKMWFYYAYGKELNKQVVELRPLLLAVLRTSTLRHDTETRAMLTTLLLRNYLHTQAISQAHQLVLKADFPESAATSVVARYLYYVGRIKAIQLDYSAANESLIGAIRKAPQTSYAAGFLQAAHKLKVIIELLMGDIPERSWFREPMYEKALSPYMDLVKAVRIGEVPQFSETIEKYGAVFKKDGTYMLILRLRQNVIKTGIRMMSLSYSKISLRDICIRLHLDSEESAEYIVAKAIRDGVIEATIDHEKGFMQSKEILDIYSTQEPNMAFHERIKFCISLHNESVKAMRYPMNQHRVELKNVEEAREREKELASEIQEGDMEDDDGDFDGL</sequence>
<feature type="region of interest" description="Disordered" evidence="3">
    <location>
        <begin position="474"/>
        <end position="502"/>
    </location>
</feature>
<dbReference type="Pfam" id="PF01399">
    <property type="entry name" value="PCI"/>
    <property type="match status" value="1"/>
</dbReference>
<feature type="domain" description="PCI" evidence="4">
    <location>
        <begin position="250"/>
        <end position="430"/>
    </location>
</feature>